<evidence type="ECO:0000313" key="2">
    <source>
        <dbReference type="Proteomes" id="UP000606889"/>
    </source>
</evidence>
<sequence length="271" mass="32025">MNINGYSMKAVKEFDTPDGGGYNAKIYFENKRICDVHDAGTGKPPYVNWFIAKNDDQCCKTRDEHGPILDEWFISELFSLYTKEKDFRKAEKKHPNCCMVYVELNTMARQCYIFPTGRRLPAERIKESLYENIPKEEIKKVTIYRFLDDFVVTYPAFDKMKSAIENLYKKCSDDPGIKKYSDELKRKDLIQSLQMHSGRMDTLENVRKIIKAAREKEKFRIVYAGWEAEHLLVIYDRKEEYILLKQKTAKNDINKDNIEQEFETDSRDIEL</sequence>
<accession>A0ABR7EEE9</accession>
<gene>
    <name evidence="1" type="ORF">H8S18_07360</name>
</gene>
<organism evidence="1 2">
    <name type="scientific">Christensenella tenuis</name>
    <dbReference type="NCBI Taxonomy" id="2763033"/>
    <lineage>
        <taxon>Bacteria</taxon>
        <taxon>Bacillati</taxon>
        <taxon>Bacillota</taxon>
        <taxon>Clostridia</taxon>
        <taxon>Christensenellales</taxon>
        <taxon>Christensenellaceae</taxon>
        <taxon>Christensenella</taxon>
    </lineage>
</organism>
<name>A0ABR7EEE9_9FIRM</name>
<dbReference type="EMBL" id="JACOON010000003">
    <property type="protein sequence ID" value="MBC5648153.1"/>
    <property type="molecule type" value="Genomic_DNA"/>
</dbReference>
<keyword evidence="2" id="KW-1185">Reference proteome</keyword>
<reference evidence="1 2" key="1">
    <citation type="submission" date="2020-08" db="EMBL/GenBank/DDBJ databases">
        <title>Genome public.</title>
        <authorList>
            <person name="Liu C."/>
            <person name="Sun Q."/>
        </authorList>
    </citation>
    <scope>NUCLEOTIDE SEQUENCE [LARGE SCALE GENOMIC DNA]</scope>
    <source>
        <strain evidence="1 2">NSJ-35</strain>
    </source>
</reference>
<comment type="caution">
    <text evidence="1">The sequence shown here is derived from an EMBL/GenBank/DDBJ whole genome shotgun (WGS) entry which is preliminary data.</text>
</comment>
<proteinExistence type="predicted"/>
<evidence type="ECO:0008006" key="3">
    <source>
        <dbReference type="Google" id="ProtNLM"/>
    </source>
</evidence>
<dbReference type="RefSeq" id="WP_186857666.1">
    <property type="nucleotide sequence ID" value="NZ_JACOON010000003.1"/>
</dbReference>
<evidence type="ECO:0000313" key="1">
    <source>
        <dbReference type="EMBL" id="MBC5648153.1"/>
    </source>
</evidence>
<dbReference type="Proteomes" id="UP000606889">
    <property type="component" value="Unassembled WGS sequence"/>
</dbReference>
<protein>
    <recommendedName>
        <fullName evidence="3">Reverse transcriptase domain-containing protein</fullName>
    </recommendedName>
</protein>